<evidence type="ECO:0000313" key="1">
    <source>
        <dbReference type="EMBL" id="SHI96531.1"/>
    </source>
</evidence>
<dbReference type="EMBL" id="FQZO01000002">
    <property type="protein sequence ID" value="SHI96531.1"/>
    <property type="molecule type" value="Genomic_DNA"/>
</dbReference>
<dbReference type="AlphaFoldDB" id="A0A1M6FFM5"/>
<reference evidence="1 2" key="1">
    <citation type="submission" date="2016-11" db="EMBL/GenBank/DDBJ databases">
        <authorList>
            <person name="Jaros S."/>
            <person name="Januszkiewicz K."/>
            <person name="Wedrychowicz H."/>
        </authorList>
    </citation>
    <scope>NUCLEOTIDE SEQUENCE [LARGE SCALE GENOMIC DNA]</scope>
    <source>
        <strain evidence="1 2">DSM 21864</strain>
    </source>
</reference>
<dbReference type="OrthoDB" id="1937279at2"/>
<proteinExistence type="predicted"/>
<accession>A0A1M6FFM5</accession>
<dbReference type="RefSeq" id="WP_073005879.1">
    <property type="nucleotide sequence ID" value="NZ_FQZO01000002.1"/>
</dbReference>
<sequence>MDASTKRELESIKRELQSIINELNDIASGVNSDFKGIGNEYCSSCIKKVSDKYQWVKRQLNSID</sequence>
<dbReference type="STRING" id="1121298.SAMN05444401_1926"/>
<evidence type="ECO:0000313" key="2">
    <source>
        <dbReference type="Proteomes" id="UP000184080"/>
    </source>
</evidence>
<gene>
    <name evidence="1" type="ORF">SAMN05444401_1926</name>
</gene>
<organism evidence="1 2">
    <name type="scientific">Clostridium amylolyticum</name>
    <dbReference type="NCBI Taxonomy" id="1121298"/>
    <lineage>
        <taxon>Bacteria</taxon>
        <taxon>Bacillati</taxon>
        <taxon>Bacillota</taxon>
        <taxon>Clostridia</taxon>
        <taxon>Eubacteriales</taxon>
        <taxon>Clostridiaceae</taxon>
        <taxon>Clostridium</taxon>
    </lineage>
</organism>
<name>A0A1M6FFM5_9CLOT</name>
<protein>
    <submittedName>
        <fullName evidence="1">Uncharacterized protein</fullName>
    </submittedName>
</protein>
<dbReference type="Proteomes" id="UP000184080">
    <property type="component" value="Unassembled WGS sequence"/>
</dbReference>
<keyword evidence="2" id="KW-1185">Reference proteome</keyword>